<evidence type="ECO:0000313" key="1">
    <source>
        <dbReference type="EMBL" id="SJN55611.1"/>
    </source>
</evidence>
<sequence length="298" mass="33731">MDTKKLRIKYNNDWPKPFDFPVEEAFLNRLQSKGLQQALVSCDLGYSDDYQFQFYLGYLIDALDMLPKRPDLAFDHVWKALDSEFFLVQQEIGNQNCSRFDGFVDRILNDGKSSAVFLNYMPIIPYQTCEYAAKRVIEASNEADKHAKTLFSRAKSSLGASFVEKFVAKYPPGANGKPTPADQRKAGRLLKLIFSGNEVDLAGDIFSFSDEEISKFLIKVVLANSRNERFHGGVFPPFRSSSAKLATYAHAYYLLHISYGLLLDVFLYRDHGVVQSSEVVSIMNNNSTLFSLLFGELS</sequence>
<name>A0A1R4LGB2_VIBR1</name>
<protein>
    <recommendedName>
        <fullName evidence="3">Apea-like HEPN domain-containing protein</fullName>
    </recommendedName>
</protein>
<dbReference type="EMBL" id="FULE01000017">
    <property type="protein sequence ID" value="SJN55611.1"/>
    <property type="molecule type" value="Genomic_DNA"/>
</dbReference>
<dbReference type="Proteomes" id="UP000188276">
    <property type="component" value="Unassembled WGS sequence"/>
</dbReference>
<dbReference type="RefSeq" id="WP_077334643.1">
    <property type="nucleotide sequence ID" value="NZ_FULE01000017.1"/>
</dbReference>
<keyword evidence="2" id="KW-1185">Reference proteome</keyword>
<evidence type="ECO:0000313" key="2">
    <source>
        <dbReference type="Proteomes" id="UP000188276"/>
    </source>
</evidence>
<organism evidence="1 2">
    <name type="scientific">Vibrio ruber (strain DSM 16370 / JCM 11486 / BCRC 17186 / CECT 7878 / LMG 23124 / VR1)</name>
    <dbReference type="NCBI Taxonomy" id="1123498"/>
    <lineage>
        <taxon>Bacteria</taxon>
        <taxon>Pseudomonadati</taxon>
        <taxon>Pseudomonadota</taxon>
        <taxon>Gammaproteobacteria</taxon>
        <taxon>Vibrionales</taxon>
        <taxon>Vibrionaceae</taxon>
        <taxon>Vibrio</taxon>
    </lineage>
</organism>
<accession>A0A1R4LGB2</accession>
<proteinExistence type="predicted"/>
<evidence type="ECO:0008006" key="3">
    <source>
        <dbReference type="Google" id="ProtNLM"/>
    </source>
</evidence>
<gene>
    <name evidence="1" type="ORF">VR7878_01348</name>
</gene>
<dbReference type="OrthoDB" id="5186531at2"/>
<dbReference type="AlphaFoldDB" id="A0A1R4LGB2"/>
<reference evidence="2" key="1">
    <citation type="submission" date="2017-02" db="EMBL/GenBank/DDBJ databases">
        <authorList>
            <person name="Rodrigo-Torres L."/>
            <person name="Arahal R.D."/>
            <person name="Lucena T."/>
        </authorList>
    </citation>
    <scope>NUCLEOTIDE SEQUENCE [LARGE SCALE GENOMIC DNA]</scope>
    <source>
        <strain evidence="2">CECT 7878</strain>
    </source>
</reference>